<dbReference type="EMBL" id="CAIZ01000098">
    <property type="protein sequence ID" value="CCH69699.1"/>
    <property type="molecule type" value="Genomic_DNA"/>
</dbReference>
<keyword evidence="2" id="KW-0812">Transmembrane</keyword>
<dbReference type="STRING" id="1193181.BN10_300040"/>
<dbReference type="Pfam" id="PF01841">
    <property type="entry name" value="Transglut_core"/>
    <property type="match status" value="1"/>
</dbReference>
<name>N0E444_9MICO</name>
<dbReference type="eggNOG" id="COG1305">
    <property type="taxonomic scope" value="Bacteria"/>
</dbReference>
<evidence type="ECO:0000313" key="4">
    <source>
        <dbReference type="EMBL" id="CCH69699.1"/>
    </source>
</evidence>
<dbReference type="Pfam" id="PF11992">
    <property type="entry name" value="TgpA_N"/>
    <property type="match status" value="1"/>
</dbReference>
<feature type="transmembrane region" description="Helical" evidence="2">
    <location>
        <begin position="608"/>
        <end position="630"/>
    </location>
</feature>
<dbReference type="SMART" id="SM00460">
    <property type="entry name" value="TGc"/>
    <property type="match status" value="1"/>
</dbReference>
<reference evidence="4 5" key="1">
    <citation type="journal article" date="2013" name="ISME J.">
        <title>A metabolic model for members of the genus Tetrasphaera involved in enhanced biological phosphorus removal.</title>
        <authorList>
            <person name="Kristiansen R."/>
            <person name="Nguyen H.T.T."/>
            <person name="Saunders A.M."/>
            <person name="Nielsen J.L."/>
            <person name="Wimmer R."/>
            <person name="Le V.Q."/>
            <person name="McIlroy S.J."/>
            <person name="Petrovski S."/>
            <person name="Seviour R.J."/>
            <person name="Calteau A."/>
            <person name="Nielsen K.L."/>
            <person name="Nielsen P.H."/>
        </authorList>
    </citation>
    <scope>NUCLEOTIDE SEQUENCE [LARGE SCALE GENOMIC DNA]</scope>
    <source>
        <strain evidence="4 5">Lp2</strain>
    </source>
</reference>
<evidence type="ECO:0000313" key="5">
    <source>
        <dbReference type="Proteomes" id="UP000013167"/>
    </source>
</evidence>
<feature type="transmembrane region" description="Helical" evidence="2">
    <location>
        <begin position="109"/>
        <end position="133"/>
    </location>
</feature>
<feature type="transmembrane region" description="Helical" evidence="2">
    <location>
        <begin position="83"/>
        <end position="102"/>
    </location>
</feature>
<organism evidence="4 5">
    <name type="scientific">Phycicoccus elongatus Lp2</name>
    <dbReference type="NCBI Taxonomy" id="1193181"/>
    <lineage>
        <taxon>Bacteria</taxon>
        <taxon>Bacillati</taxon>
        <taxon>Actinomycetota</taxon>
        <taxon>Actinomycetes</taxon>
        <taxon>Micrococcales</taxon>
        <taxon>Intrasporangiaceae</taxon>
        <taxon>Phycicoccus</taxon>
    </lineage>
</organism>
<dbReference type="RefSeq" id="WP_010849591.1">
    <property type="nucleotide sequence ID" value="NZ_HF570956.1"/>
</dbReference>
<evidence type="ECO:0000256" key="2">
    <source>
        <dbReference type="SAM" id="Phobius"/>
    </source>
</evidence>
<dbReference type="InterPro" id="IPR038765">
    <property type="entry name" value="Papain-like_cys_pep_sf"/>
</dbReference>
<dbReference type="SUPFAM" id="SSF54001">
    <property type="entry name" value="Cysteine proteinases"/>
    <property type="match status" value="1"/>
</dbReference>
<dbReference type="PANTHER" id="PTHR42736:SF1">
    <property type="entry name" value="PROTEIN-GLUTAMINE GAMMA-GLUTAMYLTRANSFERASE"/>
    <property type="match status" value="1"/>
</dbReference>
<protein>
    <submittedName>
        <fullName evidence="4">Putative membrane protein</fullName>
    </submittedName>
</protein>
<dbReference type="InterPro" id="IPR021878">
    <property type="entry name" value="TgpA_N"/>
</dbReference>
<dbReference type="OrthoDB" id="9804023at2"/>
<keyword evidence="2" id="KW-1133">Transmembrane helix</keyword>
<dbReference type="HOGENOM" id="CLU_008359_0_0_11"/>
<dbReference type="InterPro" id="IPR052901">
    <property type="entry name" value="Bact_TGase-like"/>
</dbReference>
<accession>N0E444</accession>
<keyword evidence="5" id="KW-1185">Reference proteome</keyword>
<feature type="compositionally biased region" description="Low complexity" evidence="1">
    <location>
        <begin position="556"/>
        <end position="588"/>
    </location>
</feature>
<feature type="region of interest" description="Disordered" evidence="1">
    <location>
        <begin position="556"/>
        <end position="592"/>
    </location>
</feature>
<comment type="caution">
    <text evidence="4">The sequence shown here is derived from an EMBL/GenBank/DDBJ whole genome shotgun (WGS) entry which is preliminary data.</text>
</comment>
<evidence type="ECO:0000259" key="3">
    <source>
        <dbReference type="SMART" id="SM00460"/>
    </source>
</evidence>
<gene>
    <name evidence="4" type="ORF">BN10_300040</name>
</gene>
<feature type="domain" description="Transglutaminase-like" evidence="3">
    <location>
        <begin position="473"/>
        <end position="542"/>
    </location>
</feature>
<dbReference type="Gene3D" id="3.10.620.30">
    <property type="match status" value="1"/>
</dbReference>
<feature type="transmembrane region" description="Helical" evidence="2">
    <location>
        <begin position="214"/>
        <end position="233"/>
    </location>
</feature>
<sequence>MTRLRVVPAALAAGATIGVALPFLPLFQPNSWLRVTVLLVLIVGVAGVGMRRVSRSAAIVVAGQLVIGLVAILLLLLRSTLWYALPTVDTVTTVTAAVPAFVRSVTEQAAPVAATAPVILVLAVVFVLLAVSVDALAVTKRMPGAAGIPLLTAYVAAASNSTEGLAFTYFLIPAAAWVALLAHEGTSRLVRWGAVIARPRGGQVRNPAPGILTWARGVALIAIAAAVVLPGVLPHLPPRFIADGLARGDRGGNGVGSSLQDTLAVAQHLGDRSTQPVLRYETDDPNPPPMRVDVLNQYSDGVWRPTSGQLFDTGGELPATDASEAIARRTPTTRVTDNRMAAPQLPLPGTPLTIDVAADRLRVDANGMVKRVGEMDSYAVNYELVEPSQAQLRAADPRGSDRADDLAIDAMSADYVSAILDQVAPADLDAAEQAWRIQAWLRSARFTYSLDLATPVAFDDTGRAVPLDPLSQFLATRRGYCVQFATAMVMMARHRGIPARVAIGFLPGTLNGREWTVRSADAHAWPELYFPSIGWVRFEPTPGTHTGQAPGWTIDAAPTTGPSATTSAPSTSATAEASDSAAPAPTTSEEPGLAGVIADVGGWLRATWIPSTTILLVAISVLITPLLGSIRRRRALRRARDDAERTEVLWQSLLDRLDDIEVRAGPGETPRQARDTLTRSAYLDGASTAALDTVVATLERARYAAPGADLPDVTADSELVAKTARSRRRLTMRIRAWLWPLEGRRAWGEMWKSVDRRGR</sequence>
<proteinExistence type="predicted"/>
<dbReference type="Proteomes" id="UP000013167">
    <property type="component" value="Unassembled WGS sequence"/>
</dbReference>
<dbReference type="InterPro" id="IPR002931">
    <property type="entry name" value="Transglutaminase-like"/>
</dbReference>
<keyword evidence="2" id="KW-0472">Membrane</keyword>
<dbReference type="AlphaFoldDB" id="N0E444"/>
<dbReference type="PANTHER" id="PTHR42736">
    <property type="entry name" value="PROTEIN-GLUTAMINE GAMMA-GLUTAMYLTRANSFERASE"/>
    <property type="match status" value="1"/>
</dbReference>
<evidence type="ECO:0000256" key="1">
    <source>
        <dbReference type="SAM" id="MobiDB-lite"/>
    </source>
</evidence>
<feature type="transmembrane region" description="Helical" evidence="2">
    <location>
        <begin position="164"/>
        <end position="182"/>
    </location>
</feature>
<feature type="transmembrane region" description="Helical" evidence="2">
    <location>
        <begin position="32"/>
        <end position="50"/>
    </location>
</feature>
<feature type="transmembrane region" description="Helical" evidence="2">
    <location>
        <begin position="57"/>
        <end position="77"/>
    </location>
</feature>